<dbReference type="HOGENOM" id="CLU_1642951_0_0_4"/>
<protein>
    <submittedName>
        <fullName evidence="1">Uncharacterized protein</fullName>
    </submittedName>
</protein>
<dbReference type="Proteomes" id="UP000031637">
    <property type="component" value="Chromosome"/>
</dbReference>
<sequence>MAEDGIYRKTEKGRTEIATRVNKLGLRERTMLIMVDDKTTRSGLLSRSAHPSTGDILDSLLAQGYIEIDTGPAPAAAAPVVETAHAHATPASPPIEVSLTSASRYACRALVDLMGPAADDLTALIEKAKGVEDLAVVLEKCRVILQGMAGKQKAEAFWAGVSARLPKA</sequence>
<dbReference type="STRING" id="1223802.SUTH_00176"/>
<name>W0SAH2_9PROT</name>
<dbReference type="RefSeq" id="WP_052473007.1">
    <property type="nucleotide sequence ID" value="NZ_AP012547.1"/>
</dbReference>
<dbReference type="EMBL" id="AP012547">
    <property type="protein sequence ID" value="BAO27996.1"/>
    <property type="molecule type" value="Genomic_DNA"/>
</dbReference>
<organism evidence="1 2">
    <name type="scientific">Sulfuritalea hydrogenivorans sk43H</name>
    <dbReference type="NCBI Taxonomy" id="1223802"/>
    <lineage>
        <taxon>Bacteria</taxon>
        <taxon>Pseudomonadati</taxon>
        <taxon>Pseudomonadota</taxon>
        <taxon>Betaproteobacteria</taxon>
        <taxon>Nitrosomonadales</taxon>
        <taxon>Sterolibacteriaceae</taxon>
        <taxon>Sulfuritalea</taxon>
    </lineage>
</organism>
<proteinExistence type="predicted"/>
<dbReference type="OrthoDB" id="8588059at2"/>
<accession>W0SAH2</accession>
<dbReference type="KEGG" id="shd:SUTH_00176"/>
<gene>
    <name evidence="1" type="ORF">SUTH_00176</name>
</gene>
<evidence type="ECO:0000313" key="2">
    <source>
        <dbReference type="Proteomes" id="UP000031637"/>
    </source>
</evidence>
<dbReference type="AlphaFoldDB" id="W0SAH2"/>
<keyword evidence="2" id="KW-1185">Reference proteome</keyword>
<reference evidence="1 2" key="1">
    <citation type="journal article" date="2014" name="Syst. Appl. Microbiol.">
        <title>Complete genomes of freshwater sulfur oxidizers Sulfuricella denitrificans skB26 and Sulfuritalea hydrogenivorans sk43H: genetic insights into the sulfur oxidation pathway of betaproteobacteria.</title>
        <authorList>
            <person name="Watanabe T."/>
            <person name="Kojima H."/>
            <person name="Fukui M."/>
        </authorList>
    </citation>
    <scope>NUCLEOTIDE SEQUENCE [LARGE SCALE GENOMIC DNA]</scope>
    <source>
        <strain evidence="1">DSM22779</strain>
    </source>
</reference>
<evidence type="ECO:0000313" key="1">
    <source>
        <dbReference type="EMBL" id="BAO27996.1"/>
    </source>
</evidence>